<protein>
    <submittedName>
        <fullName evidence="2">Uncharacterized protein</fullName>
    </submittedName>
</protein>
<proteinExistence type="predicted"/>
<reference evidence="2 3" key="1">
    <citation type="journal article" date="2023" name="Plants (Basel)">
        <title>Bridging the Gap: Combining Genomics and Transcriptomics Approaches to Understand Stylosanthes scabra, an Orphan Legume from the Brazilian Caatinga.</title>
        <authorList>
            <person name="Ferreira-Neto J.R.C."/>
            <person name="da Silva M.D."/>
            <person name="Binneck E."/>
            <person name="de Melo N.F."/>
            <person name="da Silva R.H."/>
            <person name="de Melo A.L.T.M."/>
            <person name="Pandolfi V."/>
            <person name="Bustamante F.O."/>
            <person name="Brasileiro-Vidal A.C."/>
            <person name="Benko-Iseppon A.M."/>
        </authorList>
    </citation>
    <scope>NUCLEOTIDE SEQUENCE [LARGE SCALE GENOMIC DNA]</scope>
    <source>
        <tissue evidence="2">Leaves</tissue>
    </source>
</reference>
<feature type="region of interest" description="Disordered" evidence="1">
    <location>
        <begin position="133"/>
        <end position="153"/>
    </location>
</feature>
<dbReference type="EMBL" id="JASCZI010092362">
    <property type="protein sequence ID" value="MED6152277.1"/>
    <property type="molecule type" value="Genomic_DNA"/>
</dbReference>
<evidence type="ECO:0000313" key="2">
    <source>
        <dbReference type="EMBL" id="MED6152277.1"/>
    </source>
</evidence>
<keyword evidence="3" id="KW-1185">Reference proteome</keyword>
<sequence>MLPELRQGMSLTEGGASEGDYVIEAAGPSDWLPFWAEEDKTHFLRPFSLDDEGKPFPWVYWNLEKSNFKCRWIIDHSDGEVGTFLDSLLGDMEKQSWFDRLRLKIVEAEGVGPRSILSTPNVPVTSAGASASSPVTVVLPGPSSGAARPKKQKRRKWKLHESFPEDEILGDDAAWEHKVNPLDRAFPEGFNFRATLDFGITQDEVVVLTVERDTALTSPPLQAKIDSLTEQLSVAQGEHLSALEQLSQEEWRKVEALTHSLEEKQMALGMTEAATDHWSREWKDLAVETEEIVQETFEILMDQVRHLNPTMDFSVITLDTRWDPKGQRIYNPKEEAEECSKPVVEV</sequence>
<comment type="caution">
    <text evidence="2">The sequence shown here is derived from an EMBL/GenBank/DDBJ whole genome shotgun (WGS) entry which is preliminary data.</text>
</comment>
<accession>A0ABU6TUZ1</accession>
<name>A0ABU6TUZ1_9FABA</name>
<gene>
    <name evidence="2" type="ORF">PIB30_090370</name>
</gene>
<dbReference type="Proteomes" id="UP001341840">
    <property type="component" value="Unassembled WGS sequence"/>
</dbReference>
<evidence type="ECO:0000256" key="1">
    <source>
        <dbReference type="SAM" id="MobiDB-lite"/>
    </source>
</evidence>
<evidence type="ECO:0000313" key="3">
    <source>
        <dbReference type="Proteomes" id="UP001341840"/>
    </source>
</evidence>
<organism evidence="2 3">
    <name type="scientific">Stylosanthes scabra</name>
    <dbReference type="NCBI Taxonomy" id="79078"/>
    <lineage>
        <taxon>Eukaryota</taxon>
        <taxon>Viridiplantae</taxon>
        <taxon>Streptophyta</taxon>
        <taxon>Embryophyta</taxon>
        <taxon>Tracheophyta</taxon>
        <taxon>Spermatophyta</taxon>
        <taxon>Magnoliopsida</taxon>
        <taxon>eudicotyledons</taxon>
        <taxon>Gunneridae</taxon>
        <taxon>Pentapetalae</taxon>
        <taxon>rosids</taxon>
        <taxon>fabids</taxon>
        <taxon>Fabales</taxon>
        <taxon>Fabaceae</taxon>
        <taxon>Papilionoideae</taxon>
        <taxon>50 kb inversion clade</taxon>
        <taxon>dalbergioids sensu lato</taxon>
        <taxon>Dalbergieae</taxon>
        <taxon>Pterocarpus clade</taxon>
        <taxon>Stylosanthes</taxon>
    </lineage>
</organism>